<keyword evidence="1" id="KW-0996">Nickel insertion</keyword>
<dbReference type="VEuPathDB" id="FungiDB:AAP_05043"/>
<keyword evidence="5" id="KW-1185">Reference proteome</keyword>
<protein>
    <submittedName>
        <fullName evidence="4">Urease accessory protein UreF</fullName>
    </submittedName>
</protein>
<sequence>MSAGTSIEQLQEELERLRSQLQKSEQLLKEQHYLPRPDHYALHSLLLISDSALPLGSFAYSSGLESYVAHHRPLPPSQTPLSSFREFLSLSIASLAGTTLPYLLHAHRHPDELADLDDEFDASTLCTVARRASLAQGLALINVWERSFRSSFSNAFAHSQEKCGDNELRSLAHESLAAFSTALRRAQFGSQGDAKVNGHLAPLWGVFSVAMGIDVEQSAYVFMLNHAKAVLSAAVRASIMGPYQAQAFLASQELQVLITERMREHWDTATEDAGQVIPVMDLWVGRHELLYSRIFNS</sequence>
<dbReference type="InterPro" id="IPR002639">
    <property type="entry name" value="UreF"/>
</dbReference>
<dbReference type="Pfam" id="PF01730">
    <property type="entry name" value="UreF"/>
    <property type="match status" value="1"/>
</dbReference>
<accession>A0A162IF58</accession>
<reference evidence="4 5" key="1">
    <citation type="journal article" date="2016" name="Genome Biol. Evol.">
        <title>Divergent and convergent evolution of fungal pathogenicity.</title>
        <authorList>
            <person name="Shang Y."/>
            <person name="Xiao G."/>
            <person name="Zheng P."/>
            <person name="Cen K."/>
            <person name="Zhan S."/>
            <person name="Wang C."/>
        </authorList>
    </citation>
    <scope>NUCLEOTIDE SEQUENCE [LARGE SCALE GENOMIC DNA]</scope>
    <source>
        <strain evidence="4 5">ARSEF 7405</strain>
    </source>
</reference>
<comment type="caution">
    <text evidence="4">The sequence shown here is derived from an EMBL/GenBank/DDBJ whole genome shotgun (WGS) entry which is preliminary data.</text>
</comment>
<name>A0A162IF58_9EURO</name>
<keyword evidence="2" id="KW-0143">Chaperone</keyword>
<evidence type="ECO:0000256" key="2">
    <source>
        <dbReference type="ARBA" id="ARBA00023186"/>
    </source>
</evidence>
<dbReference type="HAMAP" id="MF_01385">
    <property type="entry name" value="UreF"/>
    <property type="match status" value="1"/>
</dbReference>
<dbReference type="InterPro" id="IPR038277">
    <property type="entry name" value="UreF_sf"/>
</dbReference>
<dbReference type="Proteomes" id="UP000242877">
    <property type="component" value="Unassembled WGS sequence"/>
</dbReference>
<evidence type="ECO:0000256" key="3">
    <source>
        <dbReference type="ARBA" id="ARBA00046339"/>
    </source>
</evidence>
<evidence type="ECO:0000313" key="5">
    <source>
        <dbReference type="Proteomes" id="UP000242877"/>
    </source>
</evidence>
<dbReference type="AlphaFoldDB" id="A0A162IF58"/>
<dbReference type="PANTHER" id="PTHR33620:SF1">
    <property type="entry name" value="UREASE ACCESSORY PROTEIN F"/>
    <property type="match status" value="1"/>
</dbReference>
<comment type="similarity">
    <text evidence="3">Belongs to the UreF family.</text>
</comment>
<gene>
    <name evidence="4" type="ORF">AAP_05043</name>
</gene>
<evidence type="ECO:0000313" key="4">
    <source>
        <dbReference type="EMBL" id="KZZ88222.1"/>
    </source>
</evidence>
<dbReference type="OrthoDB" id="2550922at2759"/>
<dbReference type="PANTHER" id="PTHR33620">
    <property type="entry name" value="UREASE ACCESSORY PROTEIN F"/>
    <property type="match status" value="1"/>
</dbReference>
<dbReference type="GO" id="GO:0016151">
    <property type="term" value="F:nickel cation binding"/>
    <property type="evidence" value="ECO:0007669"/>
    <property type="project" value="InterPro"/>
</dbReference>
<dbReference type="EMBL" id="AZGZ01000027">
    <property type="protein sequence ID" value="KZZ88222.1"/>
    <property type="molecule type" value="Genomic_DNA"/>
</dbReference>
<organism evidence="4 5">
    <name type="scientific">Ascosphaera apis ARSEF 7405</name>
    <dbReference type="NCBI Taxonomy" id="392613"/>
    <lineage>
        <taxon>Eukaryota</taxon>
        <taxon>Fungi</taxon>
        <taxon>Dikarya</taxon>
        <taxon>Ascomycota</taxon>
        <taxon>Pezizomycotina</taxon>
        <taxon>Eurotiomycetes</taxon>
        <taxon>Eurotiomycetidae</taxon>
        <taxon>Onygenales</taxon>
        <taxon>Ascosphaeraceae</taxon>
        <taxon>Ascosphaera</taxon>
    </lineage>
</organism>
<proteinExistence type="inferred from homology"/>
<dbReference type="Gene3D" id="1.10.4190.10">
    <property type="entry name" value="Urease accessory protein UreF"/>
    <property type="match status" value="1"/>
</dbReference>
<evidence type="ECO:0000256" key="1">
    <source>
        <dbReference type="ARBA" id="ARBA00022988"/>
    </source>
</evidence>